<feature type="compositionally biased region" description="Low complexity" evidence="4">
    <location>
        <begin position="532"/>
        <end position="546"/>
    </location>
</feature>
<gene>
    <name evidence="6" type="primary">LOC105048912</name>
</gene>
<dbReference type="PANTHER" id="PTHR19321">
    <property type="entry name" value="PROTEIN REGULATOR OF CYTOKINESIS 1 PRC1-RELATED"/>
    <property type="match status" value="1"/>
</dbReference>
<name>A0A6I9RIA5_ELAGV</name>
<dbReference type="OrthoDB" id="642895at2759"/>
<accession>A0A6I9RIA5</accession>
<reference evidence="6" key="1">
    <citation type="submission" date="2025-08" db="UniProtKB">
        <authorList>
            <consortium name="RefSeq"/>
        </authorList>
    </citation>
    <scope>IDENTIFICATION</scope>
</reference>
<proteinExistence type="inferred from homology"/>
<organism evidence="5 6">
    <name type="scientific">Elaeis guineensis var. tenera</name>
    <name type="common">Oil palm</name>
    <dbReference type="NCBI Taxonomy" id="51953"/>
    <lineage>
        <taxon>Eukaryota</taxon>
        <taxon>Viridiplantae</taxon>
        <taxon>Streptophyta</taxon>
        <taxon>Embryophyta</taxon>
        <taxon>Tracheophyta</taxon>
        <taxon>Spermatophyta</taxon>
        <taxon>Magnoliopsida</taxon>
        <taxon>Liliopsida</taxon>
        <taxon>Arecaceae</taxon>
        <taxon>Arecoideae</taxon>
        <taxon>Cocoseae</taxon>
        <taxon>Elaeidinae</taxon>
        <taxon>Elaeis</taxon>
    </lineage>
</organism>
<dbReference type="RefSeq" id="XP_010926700.1">
    <property type="nucleotide sequence ID" value="XM_010928398.3"/>
</dbReference>
<protein>
    <submittedName>
        <fullName evidence="6">65-kDa microtubule-associated protein 8 isoform X1</fullName>
    </submittedName>
</protein>
<dbReference type="Proteomes" id="UP000504607">
    <property type="component" value="Chromosome 7"/>
</dbReference>
<keyword evidence="3" id="KW-0175">Coiled coil</keyword>
<evidence type="ECO:0000256" key="1">
    <source>
        <dbReference type="ARBA" id="ARBA00006187"/>
    </source>
</evidence>
<keyword evidence="2" id="KW-0493">Microtubule</keyword>
<dbReference type="FunCoup" id="A0A6I9RIA5">
    <property type="interactions" value="1085"/>
</dbReference>
<feature type="compositionally biased region" description="Polar residues" evidence="4">
    <location>
        <begin position="519"/>
        <end position="531"/>
    </location>
</feature>
<dbReference type="InterPro" id="IPR007145">
    <property type="entry name" value="MAP65_Ase1_PRC1"/>
</dbReference>
<dbReference type="AlphaFoldDB" id="A0A6I9RIA5"/>
<dbReference type="GO" id="GO:0005819">
    <property type="term" value="C:spindle"/>
    <property type="evidence" value="ECO:0007669"/>
    <property type="project" value="TreeGrafter"/>
</dbReference>
<comment type="similarity">
    <text evidence="1">Belongs to the MAP65/ASE1 family.</text>
</comment>
<dbReference type="GO" id="GO:0005874">
    <property type="term" value="C:microtubule"/>
    <property type="evidence" value="ECO:0007669"/>
    <property type="project" value="UniProtKB-KW"/>
</dbReference>
<feature type="region of interest" description="Disordered" evidence="4">
    <location>
        <begin position="503"/>
        <end position="553"/>
    </location>
</feature>
<dbReference type="GO" id="GO:0008017">
    <property type="term" value="F:microtubule binding"/>
    <property type="evidence" value="ECO:0007669"/>
    <property type="project" value="InterPro"/>
</dbReference>
<dbReference type="InParanoid" id="A0A6I9RIA5"/>
<dbReference type="Gene3D" id="1.20.58.1520">
    <property type="match status" value="1"/>
</dbReference>
<evidence type="ECO:0000313" key="5">
    <source>
        <dbReference type="Proteomes" id="UP000504607"/>
    </source>
</evidence>
<evidence type="ECO:0000256" key="4">
    <source>
        <dbReference type="SAM" id="MobiDB-lite"/>
    </source>
</evidence>
<sequence length="611" mass="70600">MGSFQMPANFPSSALPESSCAYLLQELKMIWDEVGQDQLERERVLLELEQECLEVYRRKVDSANISRVRLHQALADSEAELTNLLLSLGERSLPGRPEKLTGTLKEQLDSITPALREMQLRKEVRMNQFQEVQTQIQRISSEIAGHSEYDSVVVNEGDLSLKKLEEHQHELQRLRKEKSDRLRKVEEYINEVHNLAETMGMDSSKIITDVHPSLLHGSSGQQSKNISDTILDRLKSTVQQLKDEKQKRMEKLHRLGKALTNLWNLLDTPMEDQQPFSHIKFFSSSASVNYTLGPGSLTLDIIHQAESEVERLDQLKASKMKELFFKKQIELQGICKKSHMEVPSQSEMENIMKLIISGEMDHSDLLTCMEEHICKAKEEACSRKDIMEKVEKWMASCEEERWLEEYSMDENRYSVSRGAHKNLKRAERARIIVNKIPALVESLMTKTKIWEEERKKVFLYDEYQVADKRFGADIFSFFSHAPLLAMLQQYTFLRQEKEEEKYRQRERKKVQAQVAAKQDSFSSRPNSSASHLPNRSLNSSFSSYSPSHRRLSTMNQHLRSKLNSATRGPNYNKMGRKKQVESMLVKHNHARTFRTETASEISATFSGPSSP</sequence>
<keyword evidence="5" id="KW-1185">Reference proteome</keyword>
<evidence type="ECO:0000313" key="6">
    <source>
        <dbReference type="RefSeq" id="XP_010926700.1"/>
    </source>
</evidence>
<feature type="coiled-coil region" evidence="3">
    <location>
        <begin position="157"/>
        <end position="191"/>
    </location>
</feature>
<dbReference type="PANTHER" id="PTHR19321:SF3">
    <property type="entry name" value="65-KDA MICROTUBULE-ASSOCIATED PROTEIN 8"/>
    <property type="match status" value="1"/>
</dbReference>
<dbReference type="Pfam" id="PF03999">
    <property type="entry name" value="MAP65_ASE1"/>
    <property type="match status" value="1"/>
</dbReference>
<evidence type="ECO:0000256" key="3">
    <source>
        <dbReference type="SAM" id="Coils"/>
    </source>
</evidence>
<dbReference type="GO" id="GO:0000226">
    <property type="term" value="P:microtubule cytoskeleton organization"/>
    <property type="evidence" value="ECO:0007669"/>
    <property type="project" value="InterPro"/>
</dbReference>
<evidence type="ECO:0000256" key="2">
    <source>
        <dbReference type="ARBA" id="ARBA00022701"/>
    </source>
</evidence>
<dbReference type="GO" id="GO:0005737">
    <property type="term" value="C:cytoplasm"/>
    <property type="evidence" value="ECO:0007669"/>
    <property type="project" value="TreeGrafter"/>
</dbReference>